<name>A0A0A3ZDA6_9GAMM</name>
<evidence type="ECO:0000256" key="4">
    <source>
        <dbReference type="ARBA" id="ARBA00022840"/>
    </source>
</evidence>
<keyword evidence="4" id="KW-0067">ATP-binding</keyword>
<keyword evidence="7" id="KW-1185">Reference proteome</keyword>
<proteinExistence type="predicted"/>
<dbReference type="Gene3D" id="3.40.50.10440">
    <property type="entry name" value="Dihydroxyacetone kinase, domain 1"/>
    <property type="match status" value="1"/>
</dbReference>
<dbReference type="Proteomes" id="UP000030351">
    <property type="component" value="Unassembled WGS sequence"/>
</dbReference>
<dbReference type="OrthoDB" id="9806345at2"/>
<dbReference type="FunFam" id="3.40.50.10440:FF:000001">
    <property type="entry name" value="Dihydroxyacetone kinase, DhaK subunit"/>
    <property type="match status" value="1"/>
</dbReference>
<evidence type="ECO:0000313" key="6">
    <source>
        <dbReference type="EMBL" id="KGT95626.1"/>
    </source>
</evidence>
<keyword evidence="1" id="KW-0808">Transferase</keyword>
<evidence type="ECO:0000259" key="5">
    <source>
        <dbReference type="PROSITE" id="PS51481"/>
    </source>
</evidence>
<keyword evidence="3 6" id="KW-0418">Kinase</keyword>
<keyword evidence="2" id="KW-0547">Nucleotide-binding</keyword>
<dbReference type="RefSeq" id="WP_034888070.1">
    <property type="nucleotide sequence ID" value="NZ_JRUQ01000008.1"/>
</dbReference>
<evidence type="ECO:0000256" key="2">
    <source>
        <dbReference type="ARBA" id="ARBA00022741"/>
    </source>
</evidence>
<feature type="domain" description="DhaK" evidence="5">
    <location>
        <begin position="7"/>
        <end position="329"/>
    </location>
</feature>
<dbReference type="GO" id="GO:0005829">
    <property type="term" value="C:cytosol"/>
    <property type="evidence" value="ECO:0007669"/>
    <property type="project" value="TreeGrafter"/>
</dbReference>
<dbReference type="InterPro" id="IPR004006">
    <property type="entry name" value="DhaK_dom"/>
</dbReference>
<dbReference type="GO" id="GO:0004371">
    <property type="term" value="F:glycerone kinase activity"/>
    <property type="evidence" value="ECO:0007669"/>
    <property type="project" value="InterPro"/>
</dbReference>
<dbReference type="FunFam" id="3.30.1180.20:FF:000001">
    <property type="entry name" value="Dihydroxyacetone kinase 1"/>
    <property type="match status" value="1"/>
</dbReference>
<dbReference type="AlphaFoldDB" id="A0A0A3ZDA6"/>
<dbReference type="STRING" id="371042.NG99_02485"/>
<dbReference type="GO" id="GO:0005524">
    <property type="term" value="F:ATP binding"/>
    <property type="evidence" value="ECO:0007669"/>
    <property type="project" value="UniProtKB-KW"/>
</dbReference>
<evidence type="ECO:0000256" key="3">
    <source>
        <dbReference type="ARBA" id="ARBA00022777"/>
    </source>
</evidence>
<dbReference type="PANTHER" id="PTHR28629:SF4">
    <property type="entry name" value="TRIOKINASE_FMN CYCLASE"/>
    <property type="match status" value="1"/>
</dbReference>
<gene>
    <name evidence="6" type="ORF">NG99_02485</name>
</gene>
<protein>
    <submittedName>
        <fullName evidence="6">Dihydroxyacetone kinase</fullName>
    </submittedName>
</protein>
<accession>A0A0A3ZDA6</accession>
<dbReference type="Pfam" id="PF02733">
    <property type="entry name" value="Dak1"/>
    <property type="match status" value="1"/>
</dbReference>
<dbReference type="EMBL" id="JRUQ01000008">
    <property type="protein sequence ID" value="KGT95626.1"/>
    <property type="molecule type" value="Genomic_DNA"/>
</dbReference>
<dbReference type="PANTHER" id="PTHR28629">
    <property type="entry name" value="TRIOKINASE/FMN CYCLASE"/>
    <property type="match status" value="1"/>
</dbReference>
<evidence type="ECO:0000313" key="7">
    <source>
        <dbReference type="Proteomes" id="UP000030351"/>
    </source>
</evidence>
<reference evidence="6 7" key="1">
    <citation type="submission" date="2014-10" db="EMBL/GenBank/DDBJ databases">
        <title>Genome sequence of Erwinia typographi M043b.</title>
        <authorList>
            <person name="Chan K.-G."/>
            <person name="Tan W.-S."/>
        </authorList>
    </citation>
    <scope>NUCLEOTIDE SEQUENCE [LARGE SCALE GENOMIC DNA]</scope>
    <source>
        <strain evidence="6 7">M043b</strain>
    </source>
</reference>
<dbReference type="SUPFAM" id="SSF82549">
    <property type="entry name" value="DAK1/DegV-like"/>
    <property type="match status" value="1"/>
</dbReference>
<dbReference type="eggNOG" id="COG2376">
    <property type="taxonomic scope" value="Bacteria"/>
</dbReference>
<dbReference type="GO" id="GO:0019563">
    <property type="term" value="P:glycerol catabolic process"/>
    <property type="evidence" value="ECO:0007669"/>
    <property type="project" value="TreeGrafter"/>
</dbReference>
<dbReference type="InterPro" id="IPR050861">
    <property type="entry name" value="Dihydroxyacetone_Kinase"/>
</dbReference>
<organism evidence="6 7">
    <name type="scientific">Erwinia typographi</name>
    <dbReference type="NCBI Taxonomy" id="371042"/>
    <lineage>
        <taxon>Bacteria</taxon>
        <taxon>Pseudomonadati</taxon>
        <taxon>Pseudomonadota</taxon>
        <taxon>Gammaproteobacteria</taxon>
        <taxon>Enterobacterales</taxon>
        <taxon>Erwiniaceae</taxon>
        <taxon>Erwinia</taxon>
    </lineage>
</organism>
<dbReference type="PROSITE" id="PS51481">
    <property type="entry name" value="DHAK"/>
    <property type="match status" value="1"/>
</dbReference>
<evidence type="ECO:0000256" key="1">
    <source>
        <dbReference type="ARBA" id="ARBA00022679"/>
    </source>
</evidence>
<sequence length="332" mass="35539">MKKICNDPQRYVDEMLDGLCAAHPHRYQRLGDSGRVLARARQAEAKVAIVTGGGSGHLPLFHGYVGAGLVDACAIGNVFAGPRVADCLTAMQVSHHNAGVLQLYGNYGGDRMNFEMAAEMAELEGMEVTQVRMTDDVASAPQQEAHKRRGVAGLVYAYKMAGAKAAAGASLREVTATAQKTVSAVRSIGVALSPCIVPESGTPAFTLDNNEIAFGMGIHGEPGIWRGEMRSADTLVHEMLDRLLEEIPAGRGERLSVMVNSLGATPLEELYIIYRSVAQRMADRQVSLVQPLIGRYATSMEMSGFSLSLCALDSELEDLLSAPASSPFWSQP</sequence>
<comment type="caution">
    <text evidence="6">The sequence shown here is derived from an EMBL/GenBank/DDBJ whole genome shotgun (WGS) entry which is preliminary data.</text>
</comment>
<dbReference type="Gene3D" id="3.30.1180.20">
    <property type="entry name" value="Dihydroxyacetone kinase, domain 2"/>
    <property type="match status" value="1"/>
</dbReference>